<dbReference type="EMBL" id="CAVNYO010000045">
    <property type="protein sequence ID" value="CAK5263850.1"/>
    <property type="molecule type" value="Genomic_DNA"/>
</dbReference>
<dbReference type="AlphaFoldDB" id="A0AAD2GVA7"/>
<sequence>MIFYAIEALKAKFSTLWLSDANHPRSEAPDKGNYRTGPHDGGADLGRSRVLPTPAAPQMENIQAHGVAPVLSLRAKTRPAQLHCMDPCHGLTALRSAGLVAWGDIDLGV</sequence>
<name>A0AAD2GVA7_9AGAR</name>
<reference evidence="2" key="1">
    <citation type="submission" date="2023-11" db="EMBL/GenBank/DDBJ databases">
        <authorList>
            <person name="De Vega J J."/>
            <person name="De Vega J J."/>
        </authorList>
    </citation>
    <scope>NUCLEOTIDE SEQUENCE</scope>
</reference>
<feature type="compositionally biased region" description="Basic and acidic residues" evidence="1">
    <location>
        <begin position="22"/>
        <end position="42"/>
    </location>
</feature>
<feature type="region of interest" description="Disordered" evidence="1">
    <location>
        <begin position="21"/>
        <end position="50"/>
    </location>
</feature>
<organism evidence="2 3">
    <name type="scientific">Mycena citricolor</name>
    <dbReference type="NCBI Taxonomy" id="2018698"/>
    <lineage>
        <taxon>Eukaryota</taxon>
        <taxon>Fungi</taxon>
        <taxon>Dikarya</taxon>
        <taxon>Basidiomycota</taxon>
        <taxon>Agaricomycotina</taxon>
        <taxon>Agaricomycetes</taxon>
        <taxon>Agaricomycetidae</taxon>
        <taxon>Agaricales</taxon>
        <taxon>Marasmiineae</taxon>
        <taxon>Mycenaceae</taxon>
        <taxon>Mycena</taxon>
    </lineage>
</organism>
<dbReference type="Proteomes" id="UP001295794">
    <property type="component" value="Unassembled WGS sequence"/>
</dbReference>
<gene>
    <name evidence="2" type="ORF">MYCIT1_LOCUS3549</name>
</gene>
<accession>A0AAD2GVA7</accession>
<protein>
    <submittedName>
        <fullName evidence="2">Uncharacterized protein</fullName>
    </submittedName>
</protein>
<evidence type="ECO:0000313" key="3">
    <source>
        <dbReference type="Proteomes" id="UP001295794"/>
    </source>
</evidence>
<keyword evidence="3" id="KW-1185">Reference proteome</keyword>
<proteinExistence type="predicted"/>
<evidence type="ECO:0000313" key="2">
    <source>
        <dbReference type="EMBL" id="CAK5263850.1"/>
    </source>
</evidence>
<evidence type="ECO:0000256" key="1">
    <source>
        <dbReference type="SAM" id="MobiDB-lite"/>
    </source>
</evidence>
<comment type="caution">
    <text evidence="2">The sequence shown here is derived from an EMBL/GenBank/DDBJ whole genome shotgun (WGS) entry which is preliminary data.</text>
</comment>